<evidence type="ECO:0000256" key="8">
    <source>
        <dbReference type="ARBA" id="ARBA00022737"/>
    </source>
</evidence>
<dbReference type="GO" id="GO:0033162">
    <property type="term" value="C:melanosome membrane"/>
    <property type="evidence" value="ECO:0007669"/>
    <property type="project" value="Ensembl"/>
</dbReference>
<dbReference type="AlphaFoldDB" id="A0A8C5S055"/>
<dbReference type="Proteomes" id="UP000694406">
    <property type="component" value="Unplaced"/>
</dbReference>
<dbReference type="GO" id="GO:0019065">
    <property type="term" value="P:receptor-mediated endocytosis of virus by host cell"/>
    <property type="evidence" value="ECO:0007669"/>
    <property type="project" value="Ensembl"/>
</dbReference>
<dbReference type="GO" id="GO:0072345">
    <property type="term" value="F:NAADP-sensitive calcium-release channel activity"/>
    <property type="evidence" value="ECO:0007669"/>
    <property type="project" value="Ensembl"/>
</dbReference>
<evidence type="ECO:0000313" key="26">
    <source>
        <dbReference type="Proteomes" id="UP000694406"/>
    </source>
</evidence>
<dbReference type="GO" id="GO:0034702">
    <property type="term" value="C:monoatomic ion channel complex"/>
    <property type="evidence" value="ECO:0007669"/>
    <property type="project" value="UniProtKB-KW"/>
</dbReference>
<evidence type="ECO:0000256" key="12">
    <source>
        <dbReference type="ARBA" id="ARBA00022989"/>
    </source>
</evidence>
<keyword evidence="26" id="KW-1185">Reference proteome</keyword>
<evidence type="ECO:0000256" key="14">
    <source>
        <dbReference type="ARBA" id="ARBA00023136"/>
    </source>
</evidence>
<feature type="region of interest" description="Disordered" evidence="22">
    <location>
        <begin position="1"/>
        <end position="106"/>
    </location>
</feature>
<feature type="transmembrane region" description="Helical" evidence="23">
    <location>
        <begin position="646"/>
        <end position="666"/>
    </location>
</feature>
<reference evidence="25" key="1">
    <citation type="submission" date="2025-08" db="UniProtKB">
        <authorList>
            <consortium name="Ensembl"/>
        </authorList>
    </citation>
    <scope>IDENTIFICATION</scope>
</reference>
<dbReference type="FunFam" id="1.20.120.350:FF:000073">
    <property type="entry name" value="Two pore segment channel 2"/>
    <property type="match status" value="1"/>
</dbReference>
<dbReference type="GO" id="GO:0036020">
    <property type="term" value="C:endolysosome membrane"/>
    <property type="evidence" value="ECO:0007669"/>
    <property type="project" value="Ensembl"/>
</dbReference>
<evidence type="ECO:0000256" key="15">
    <source>
        <dbReference type="ARBA" id="ARBA00023180"/>
    </source>
</evidence>
<evidence type="ECO:0000256" key="23">
    <source>
        <dbReference type="SAM" id="Phobius"/>
    </source>
</evidence>
<evidence type="ECO:0000256" key="17">
    <source>
        <dbReference type="ARBA" id="ARBA00023303"/>
    </source>
</evidence>
<evidence type="ECO:0000256" key="20">
    <source>
        <dbReference type="ARBA" id="ARBA00072840"/>
    </source>
</evidence>
<dbReference type="GO" id="GO:0015280">
    <property type="term" value="F:ligand-gated sodium channel activity"/>
    <property type="evidence" value="ECO:0007669"/>
    <property type="project" value="Ensembl"/>
</dbReference>
<evidence type="ECO:0000256" key="22">
    <source>
        <dbReference type="SAM" id="MobiDB-lite"/>
    </source>
</evidence>
<keyword evidence="8" id="KW-0677">Repeat</keyword>
<evidence type="ECO:0000256" key="21">
    <source>
        <dbReference type="ARBA" id="ARBA00076394"/>
    </source>
</evidence>
<evidence type="ECO:0000256" key="5">
    <source>
        <dbReference type="ARBA" id="ARBA00022568"/>
    </source>
</evidence>
<keyword evidence="6" id="KW-0107">Calcium channel</keyword>
<evidence type="ECO:0000256" key="11">
    <source>
        <dbReference type="ARBA" id="ARBA00022882"/>
    </source>
</evidence>
<dbReference type="Ensembl" id="ENSLLTT00000009129.1">
    <property type="protein sequence ID" value="ENSLLTP00000008797.1"/>
    <property type="gene ID" value="ENSLLTG00000006726.1"/>
</dbReference>
<evidence type="ECO:0000256" key="2">
    <source>
        <dbReference type="ARBA" id="ARBA00004155"/>
    </source>
</evidence>
<dbReference type="PANTHER" id="PTHR46768">
    <property type="entry name" value="TWO PORE CALCIUM CHANNEL PROTEIN 2"/>
    <property type="match status" value="1"/>
</dbReference>
<feature type="transmembrane region" description="Helical" evidence="23">
    <location>
        <begin position="283"/>
        <end position="305"/>
    </location>
</feature>
<dbReference type="InterPro" id="IPR027359">
    <property type="entry name" value="Volt_channel_dom_sf"/>
</dbReference>
<reference evidence="25" key="2">
    <citation type="submission" date="2025-09" db="UniProtKB">
        <authorList>
            <consortium name="Ensembl"/>
        </authorList>
    </citation>
    <scope>IDENTIFICATION</scope>
</reference>
<dbReference type="GO" id="GO:0080025">
    <property type="term" value="F:phosphatidylinositol-3,5-bisphosphate binding"/>
    <property type="evidence" value="ECO:0007669"/>
    <property type="project" value="Ensembl"/>
</dbReference>
<dbReference type="GO" id="GO:0006874">
    <property type="term" value="P:intracellular calcium ion homeostasis"/>
    <property type="evidence" value="ECO:0007669"/>
    <property type="project" value="Ensembl"/>
</dbReference>
<keyword evidence="10" id="KW-0106">Calcium</keyword>
<dbReference type="GO" id="GO:0042802">
    <property type="term" value="F:identical protein binding"/>
    <property type="evidence" value="ECO:0007669"/>
    <property type="project" value="Ensembl"/>
</dbReference>
<evidence type="ECO:0000256" key="13">
    <source>
        <dbReference type="ARBA" id="ARBA00023065"/>
    </source>
</evidence>
<feature type="domain" description="Ion transport" evidence="24">
    <location>
        <begin position="508"/>
        <end position="759"/>
    </location>
</feature>
<proteinExistence type="inferred from homology"/>
<name>A0A8C5S055_LATLA</name>
<feature type="domain" description="Ion transport" evidence="24">
    <location>
        <begin position="152"/>
        <end position="381"/>
    </location>
</feature>
<feature type="transmembrane region" description="Helical" evidence="23">
    <location>
        <begin position="572"/>
        <end position="591"/>
    </location>
</feature>
<dbReference type="GO" id="GO:0007040">
    <property type="term" value="P:lysosome organization"/>
    <property type="evidence" value="ECO:0007669"/>
    <property type="project" value="Ensembl"/>
</dbReference>
<comment type="catalytic activity">
    <reaction evidence="18">
        <text>Ca(2+)(in) = Ca(2+)(out)</text>
        <dbReference type="Rhea" id="RHEA:29671"/>
        <dbReference type="ChEBI" id="CHEBI:29108"/>
    </reaction>
    <physiologicalReaction direction="right-to-left" evidence="18">
        <dbReference type="Rhea" id="RHEA:29673"/>
    </physiologicalReaction>
</comment>
<evidence type="ECO:0000256" key="6">
    <source>
        <dbReference type="ARBA" id="ARBA00022673"/>
    </source>
</evidence>
<feature type="transmembrane region" description="Helical" evidence="23">
    <location>
        <begin position="356"/>
        <end position="378"/>
    </location>
</feature>
<comment type="catalytic activity">
    <reaction evidence="19">
        <text>Na(+)(in) = Na(+)(out)</text>
        <dbReference type="Rhea" id="RHEA:34963"/>
        <dbReference type="ChEBI" id="CHEBI:29101"/>
    </reaction>
    <physiologicalReaction direction="right-to-left" evidence="19">
        <dbReference type="Rhea" id="RHEA:34965"/>
    </physiologicalReaction>
</comment>
<dbReference type="FunFam" id="1.10.287.70:FF:000104">
    <property type="entry name" value="Two pore calcium channel protein 2"/>
    <property type="match status" value="1"/>
</dbReference>
<dbReference type="GO" id="GO:0097682">
    <property type="term" value="F:intracellularly phosphatidylinositol-3,5-bisphosphate-gated monatomic cation channel activity"/>
    <property type="evidence" value="ECO:0007669"/>
    <property type="project" value="Ensembl"/>
</dbReference>
<dbReference type="Pfam" id="PF00520">
    <property type="entry name" value="Ion_trans"/>
    <property type="match status" value="2"/>
</dbReference>
<accession>A0A8C5S055</accession>
<dbReference type="PANTHER" id="PTHR46768:SF1">
    <property type="entry name" value="TWO PORE CHANNEL PROTEIN 2"/>
    <property type="match status" value="1"/>
</dbReference>
<feature type="transmembrane region" description="Helical" evidence="23">
    <location>
        <begin position="532"/>
        <end position="551"/>
    </location>
</feature>
<dbReference type="GeneTree" id="ENSGT00940000159763"/>
<dbReference type="GO" id="GO:0022832">
    <property type="term" value="F:voltage-gated channel activity"/>
    <property type="evidence" value="ECO:0007669"/>
    <property type="project" value="InterPro"/>
</dbReference>
<evidence type="ECO:0000256" key="3">
    <source>
        <dbReference type="ARBA" id="ARBA00009286"/>
    </source>
</evidence>
<dbReference type="GO" id="GO:0010506">
    <property type="term" value="P:regulation of autophagy"/>
    <property type="evidence" value="ECO:0007669"/>
    <property type="project" value="Ensembl"/>
</dbReference>
<keyword evidence="9" id="KW-0967">Endosome</keyword>
<comment type="subcellular location">
    <subcellularLocation>
        <location evidence="1">Late endosome membrane</location>
        <topology evidence="1">Multi-pass membrane protein</topology>
    </subcellularLocation>
    <subcellularLocation>
        <location evidence="2">Lysosome membrane</location>
        <topology evidence="2">Multi-pass membrane protein</topology>
    </subcellularLocation>
</comment>
<evidence type="ECO:0000256" key="19">
    <source>
        <dbReference type="ARBA" id="ARBA00051945"/>
    </source>
</evidence>
<keyword evidence="14 23" id="KW-0472">Membrane</keyword>
<feature type="transmembrane region" description="Helical" evidence="23">
    <location>
        <begin position="148"/>
        <end position="166"/>
    </location>
</feature>
<dbReference type="InterPro" id="IPR028798">
    <property type="entry name" value="TPC2"/>
</dbReference>
<dbReference type="Gene3D" id="1.10.287.70">
    <property type="match status" value="2"/>
</dbReference>
<dbReference type="GO" id="GO:0031902">
    <property type="term" value="C:late endosome membrane"/>
    <property type="evidence" value="ECO:0007669"/>
    <property type="project" value="UniProtKB-SubCell"/>
</dbReference>
<keyword evidence="17" id="KW-0407">Ion channel</keyword>
<keyword evidence="11" id="KW-0851">Voltage-gated channel</keyword>
<feature type="transmembrane region" description="Helical" evidence="23">
    <location>
        <begin position="225"/>
        <end position="246"/>
    </location>
</feature>
<dbReference type="Gene3D" id="1.20.120.350">
    <property type="entry name" value="Voltage-gated potassium channels. Chain C"/>
    <property type="match status" value="2"/>
</dbReference>
<evidence type="ECO:0000256" key="16">
    <source>
        <dbReference type="ARBA" id="ARBA00023228"/>
    </source>
</evidence>
<sequence length="811" mass="93296">MPITCRGRSCAFAPEGRKPGRSGLLPWTRGLARRPPPLFSLPGPLATWRSMEQGSRLEKEPLLPPPLPGPAERPRLHSARDSGDLEDGGRRGVSAASSPRPGGPGIDDPDLYFNQAVVFIEDAIQYRSINHRVDSNSLWLYRWYYSEVCQWILILTITLILALAFIETPSSLTVTSDVRYRSEAWKPPCGLTESIELLCFLVFIVDVSVKSYLIGWEEFRKTKWLMAYILVLLISLIDWSISLSSFCHENLRIRRILRPFFLLQNSSMMKKTLKSVKRTLPEITSVMLLLAVHLFLFTMFGMLLFARTKDAQQDKEWQGYFHNLTDSLTSLLVLLTTANNPDVMIPAYSKNRAYCIFFILFTVIGNLFLMNLLTAIIYNQFRGYLLKSVQSSLFRRRLGIRAAFEVLCSLKETAINKNALCVQSEALLQVLQKVKMDSYCKEAIIRKLQSCPPGGLTATRFQTLFDELDKYKVKERPPKPDYQSPFLQRVQFIFGHHYFGYLGNVVAVANIFCVCEVMVIDADKPPALRDDFFLGVTNCFFILYYLLEILLKLVALGLKRYLSYPSNIFDGLLTLVLMVLEVSTFAVYGFPHPGWRPEILGLLSLWDMVRLANMLIVFRFLRIIPNITFMSLVASTLLDLVKNIRTFAGILVVAFYAFAIIGMELFGGTITPMGNISFVNTTFKCGIFEQLEYWPNNFDDFAAALVTLWDVMVVNNWQVFLEAYSRYTSPWSKLYFVTWWLTSSVIWVNLFIALLLENFIHKWDRRCHRPSLSEVEYQMTVELLFRDVLEEPTEEELIARLHQHPHMHLYR</sequence>
<dbReference type="InterPro" id="IPR005821">
    <property type="entry name" value="Ion_trans_dom"/>
</dbReference>
<evidence type="ECO:0000256" key="18">
    <source>
        <dbReference type="ARBA" id="ARBA00044615"/>
    </source>
</evidence>
<evidence type="ECO:0000259" key="24">
    <source>
        <dbReference type="Pfam" id="PF00520"/>
    </source>
</evidence>
<evidence type="ECO:0000256" key="9">
    <source>
        <dbReference type="ARBA" id="ARBA00022753"/>
    </source>
</evidence>
<evidence type="ECO:0000256" key="1">
    <source>
        <dbReference type="ARBA" id="ARBA00004107"/>
    </source>
</evidence>
<dbReference type="GO" id="GO:0048086">
    <property type="term" value="P:negative regulation of developmental pigmentation"/>
    <property type="evidence" value="ECO:0007669"/>
    <property type="project" value="Ensembl"/>
</dbReference>
<evidence type="ECO:0000256" key="10">
    <source>
        <dbReference type="ARBA" id="ARBA00022837"/>
    </source>
</evidence>
<keyword evidence="5" id="KW-0109">Calcium transport</keyword>
<feature type="transmembrane region" description="Helical" evidence="23">
    <location>
        <begin position="611"/>
        <end position="634"/>
    </location>
</feature>
<evidence type="ECO:0000313" key="25">
    <source>
        <dbReference type="Ensembl" id="ENSLLTP00000008797.1"/>
    </source>
</evidence>
<protein>
    <recommendedName>
        <fullName evidence="20">Two pore channel protein 2</fullName>
    </recommendedName>
    <alternativeName>
        <fullName evidence="21">Two pore calcium channel protein 2</fullName>
    </alternativeName>
</protein>
<evidence type="ECO:0000256" key="4">
    <source>
        <dbReference type="ARBA" id="ARBA00022448"/>
    </source>
</evidence>
<comment type="similarity">
    <text evidence="3">Belongs to the calcium channel alpha-1 subunit (TC 1.A.1.11) family. Two pore calcium channel subfamily.</text>
</comment>
<dbReference type="GO" id="GO:0051452">
    <property type="term" value="P:intracellular pH reduction"/>
    <property type="evidence" value="ECO:0007669"/>
    <property type="project" value="Ensembl"/>
</dbReference>
<gene>
    <name evidence="25" type="primary">TPCN2</name>
</gene>
<keyword evidence="16" id="KW-0458">Lysosome</keyword>
<dbReference type="SUPFAM" id="SSF81324">
    <property type="entry name" value="Voltage-gated potassium channels"/>
    <property type="match status" value="2"/>
</dbReference>
<feature type="transmembrane region" description="Helical" evidence="23">
    <location>
        <begin position="734"/>
        <end position="756"/>
    </location>
</feature>
<evidence type="ECO:0000256" key="7">
    <source>
        <dbReference type="ARBA" id="ARBA00022692"/>
    </source>
</evidence>
<keyword evidence="12 23" id="KW-1133">Transmembrane helix</keyword>
<organism evidence="25 26">
    <name type="scientific">Laticauda laticaudata</name>
    <name type="common">Blue-ringed sea krait</name>
    <name type="synonym">Blue-lipped sea krait</name>
    <dbReference type="NCBI Taxonomy" id="8630"/>
    <lineage>
        <taxon>Eukaryota</taxon>
        <taxon>Metazoa</taxon>
        <taxon>Chordata</taxon>
        <taxon>Craniata</taxon>
        <taxon>Vertebrata</taxon>
        <taxon>Euteleostomi</taxon>
        <taxon>Lepidosauria</taxon>
        <taxon>Squamata</taxon>
        <taxon>Bifurcata</taxon>
        <taxon>Unidentata</taxon>
        <taxon>Episquamata</taxon>
        <taxon>Toxicofera</taxon>
        <taxon>Serpentes</taxon>
        <taxon>Colubroidea</taxon>
        <taxon>Elapidae</taxon>
        <taxon>Laticaudinae</taxon>
        <taxon>Laticauda</taxon>
    </lineage>
</organism>
<feature type="compositionally biased region" description="Pro residues" evidence="22">
    <location>
        <begin position="62"/>
        <end position="71"/>
    </location>
</feature>
<dbReference type="GO" id="GO:0019901">
    <property type="term" value="F:protein kinase binding"/>
    <property type="evidence" value="ECO:0007669"/>
    <property type="project" value="Ensembl"/>
</dbReference>
<feature type="compositionally biased region" description="Basic and acidic residues" evidence="22">
    <location>
        <begin position="72"/>
        <end position="90"/>
    </location>
</feature>
<feature type="transmembrane region" description="Helical" evidence="23">
    <location>
        <begin position="498"/>
        <end position="520"/>
    </location>
</feature>
<keyword evidence="15" id="KW-0325">Glycoprotein</keyword>
<keyword evidence="13" id="KW-0406">Ion transport</keyword>
<keyword evidence="4" id="KW-0813">Transport</keyword>
<keyword evidence="7 23" id="KW-0812">Transmembrane</keyword>